<evidence type="ECO:0000256" key="1">
    <source>
        <dbReference type="ARBA" id="ARBA00004651"/>
    </source>
</evidence>
<evidence type="ECO:0000256" key="2">
    <source>
        <dbReference type="ARBA" id="ARBA00022475"/>
    </source>
</evidence>
<protein>
    <submittedName>
        <fullName evidence="9">DUF2029 domain-containing protein</fullName>
    </submittedName>
</protein>
<keyword evidence="3" id="KW-0808">Transferase</keyword>
<dbReference type="Proteomes" id="UP000578030">
    <property type="component" value="Unassembled WGS sequence"/>
</dbReference>
<keyword evidence="2" id="KW-1003">Cell membrane</keyword>
<keyword evidence="6 8" id="KW-0472">Membrane</keyword>
<keyword evidence="10" id="KW-1185">Reference proteome</keyword>
<dbReference type="AlphaFoldDB" id="A0A7W4K758"/>
<evidence type="ECO:0000313" key="9">
    <source>
        <dbReference type="EMBL" id="MBB2201571.1"/>
    </source>
</evidence>
<dbReference type="Pfam" id="PF09594">
    <property type="entry name" value="GT87"/>
    <property type="match status" value="1"/>
</dbReference>
<keyword evidence="5 8" id="KW-1133">Transmembrane helix</keyword>
<organism evidence="9 10">
    <name type="scientific">Gluconacetobacter tumulisoli</name>
    <dbReference type="NCBI Taxonomy" id="1286189"/>
    <lineage>
        <taxon>Bacteria</taxon>
        <taxon>Pseudomonadati</taxon>
        <taxon>Pseudomonadota</taxon>
        <taxon>Alphaproteobacteria</taxon>
        <taxon>Acetobacterales</taxon>
        <taxon>Acetobacteraceae</taxon>
        <taxon>Gluconacetobacter</taxon>
    </lineage>
</organism>
<sequence>MYAGAKGESPGSLVARLRDGAWPTPDRVHAYFRIYVAVMLAILIGYVFSVALAARSATPPAGADFVTFWSAARQAWDGHPADAYVPMLHEATTRLAFRTAASFRLPFFYPPPLLLLCLPLAALPYLAALGAWTITGLVGWMGCLRALFHDRLPILPVALSPLALLNALNGQTGFLTATCFAAGTALLRRRPMLAGMCFGALVMKPHLALAVPVVFCAACRWRAIVGAAASMATLCMLSWVAFGNAIWRSFLDHAPAARTVLTRGMLDPARMSSIFGAARVMHLPQDMSFAVQAAAAVIVLGFAWKIARRRPGAEAEGMLIIAAAPLCTPYVVDYDLVCLMIPIIWLAGRGNCTGWLPWERTILCIAYTTPLLFRTIAIDLHVPIAPMVTVLLFFAIGRRILSDDPPRRPA</sequence>
<proteinExistence type="inferred from homology"/>
<dbReference type="RefSeq" id="WP_182957326.1">
    <property type="nucleotide sequence ID" value="NZ_JABEQM010000005.1"/>
</dbReference>
<reference evidence="9 10" key="1">
    <citation type="submission" date="2020-04" db="EMBL/GenBank/DDBJ databases">
        <title>Description of novel Gluconacetobacter.</title>
        <authorList>
            <person name="Sombolestani A."/>
        </authorList>
    </citation>
    <scope>NUCLEOTIDE SEQUENCE [LARGE SCALE GENOMIC DNA]</scope>
    <source>
        <strain evidence="9 10">LMG 27802</strain>
    </source>
</reference>
<evidence type="ECO:0000256" key="7">
    <source>
        <dbReference type="ARBA" id="ARBA00024033"/>
    </source>
</evidence>
<dbReference type="InterPro" id="IPR018584">
    <property type="entry name" value="GT87"/>
</dbReference>
<evidence type="ECO:0000313" key="10">
    <source>
        <dbReference type="Proteomes" id="UP000578030"/>
    </source>
</evidence>
<name>A0A7W4K758_9PROT</name>
<evidence type="ECO:0000256" key="8">
    <source>
        <dbReference type="SAM" id="Phobius"/>
    </source>
</evidence>
<dbReference type="EMBL" id="JABEQM010000005">
    <property type="protein sequence ID" value="MBB2201571.1"/>
    <property type="molecule type" value="Genomic_DNA"/>
</dbReference>
<dbReference type="GO" id="GO:0005886">
    <property type="term" value="C:plasma membrane"/>
    <property type="evidence" value="ECO:0007669"/>
    <property type="project" value="UniProtKB-SubCell"/>
</dbReference>
<evidence type="ECO:0000256" key="5">
    <source>
        <dbReference type="ARBA" id="ARBA00022989"/>
    </source>
</evidence>
<feature type="transmembrane region" description="Helical" evidence="8">
    <location>
        <begin position="223"/>
        <end position="242"/>
    </location>
</feature>
<dbReference type="GO" id="GO:0016758">
    <property type="term" value="F:hexosyltransferase activity"/>
    <property type="evidence" value="ECO:0007669"/>
    <property type="project" value="InterPro"/>
</dbReference>
<evidence type="ECO:0000256" key="6">
    <source>
        <dbReference type="ARBA" id="ARBA00023136"/>
    </source>
</evidence>
<keyword evidence="4 8" id="KW-0812">Transmembrane</keyword>
<feature type="transmembrane region" description="Helical" evidence="8">
    <location>
        <begin position="193"/>
        <end position="216"/>
    </location>
</feature>
<comment type="caution">
    <text evidence="9">The sequence shown here is derived from an EMBL/GenBank/DDBJ whole genome shotgun (WGS) entry which is preliminary data.</text>
</comment>
<evidence type="ECO:0000256" key="4">
    <source>
        <dbReference type="ARBA" id="ARBA00022692"/>
    </source>
</evidence>
<comment type="subcellular location">
    <subcellularLocation>
        <location evidence="1">Cell membrane</location>
        <topology evidence="1">Multi-pass membrane protein</topology>
    </subcellularLocation>
</comment>
<comment type="similarity">
    <text evidence="7">Belongs to the glycosyltransferase 87 family.</text>
</comment>
<feature type="transmembrane region" description="Helical" evidence="8">
    <location>
        <begin position="162"/>
        <end position="187"/>
    </location>
</feature>
<feature type="transmembrane region" description="Helical" evidence="8">
    <location>
        <begin position="380"/>
        <end position="401"/>
    </location>
</feature>
<gene>
    <name evidence="9" type="ORF">HLH28_08255</name>
</gene>
<accession>A0A7W4K758</accession>
<feature type="transmembrane region" description="Helical" evidence="8">
    <location>
        <begin position="34"/>
        <end position="54"/>
    </location>
</feature>
<evidence type="ECO:0000256" key="3">
    <source>
        <dbReference type="ARBA" id="ARBA00022679"/>
    </source>
</evidence>
<feature type="transmembrane region" description="Helical" evidence="8">
    <location>
        <begin position="319"/>
        <end position="347"/>
    </location>
</feature>
<feature type="transmembrane region" description="Helical" evidence="8">
    <location>
        <begin position="113"/>
        <end position="141"/>
    </location>
</feature>
<feature type="transmembrane region" description="Helical" evidence="8">
    <location>
        <begin position="289"/>
        <end position="307"/>
    </location>
</feature>